<dbReference type="PROSITE" id="PS50105">
    <property type="entry name" value="SAM_DOMAIN"/>
    <property type="match status" value="1"/>
</dbReference>
<name>A0AAE0LI02_9CHLO</name>
<proteinExistence type="predicted"/>
<feature type="region of interest" description="Disordered" evidence="4">
    <location>
        <begin position="251"/>
        <end position="292"/>
    </location>
</feature>
<dbReference type="Gene3D" id="1.10.150.50">
    <property type="entry name" value="Transcription Factor, Ets-1"/>
    <property type="match status" value="1"/>
</dbReference>
<dbReference type="Gene3D" id="1.25.10.10">
    <property type="entry name" value="Leucine-rich Repeat Variant"/>
    <property type="match status" value="1"/>
</dbReference>
<dbReference type="SUPFAM" id="SSF47769">
    <property type="entry name" value="SAM/Pointed domain"/>
    <property type="match status" value="1"/>
</dbReference>
<evidence type="ECO:0000256" key="3">
    <source>
        <dbReference type="ARBA" id="ARBA00023027"/>
    </source>
</evidence>
<keyword evidence="7" id="KW-1185">Reference proteome</keyword>
<organism evidence="6 7">
    <name type="scientific">Cymbomonas tetramitiformis</name>
    <dbReference type="NCBI Taxonomy" id="36881"/>
    <lineage>
        <taxon>Eukaryota</taxon>
        <taxon>Viridiplantae</taxon>
        <taxon>Chlorophyta</taxon>
        <taxon>Pyramimonadophyceae</taxon>
        <taxon>Pyramimonadales</taxon>
        <taxon>Pyramimonadaceae</taxon>
        <taxon>Cymbomonas</taxon>
    </lineage>
</organism>
<evidence type="ECO:0000259" key="5">
    <source>
        <dbReference type="PROSITE" id="PS50105"/>
    </source>
</evidence>
<evidence type="ECO:0000313" key="6">
    <source>
        <dbReference type="EMBL" id="KAK3285484.1"/>
    </source>
</evidence>
<evidence type="ECO:0000313" key="7">
    <source>
        <dbReference type="Proteomes" id="UP001190700"/>
    </source>
</evidence>
<dbReference type="InterPro" id="IPR011989">
    <property type="entry name" value="ARM-like"/>
</dbReference>
<dbReference type="InterPro" id="IPR001660">
    <property type="entry name" value="SAM"/>
</dbReference>
<feature type="compositionally biased region" description="Basic and acidic residues" evidence="4">
    <location>
        <begin position="459"/>
        <end position="468"/>
    </location>
</feature>
<keyword evidence="1" id="KW-0399">Innate immunity</keyword>
<feature type="compositionally biased region" description="Polar residues" evidence="4">
    <location>
        <begin position="182"/>
        <end position="192"/>
    </location>
</feature>
<feature type="region of interest" description="Disordered" evidence="4">
    <location>
        <begin position="182"/>
        <end position="202"/>
    </location>
</feature>
<feature type="compositionally biased region" description="Polar residues" evidence="4">
    <location>
        <begin position="260"/>
        <end position="274"/>
    </location>
</feature>
<dbReference type="InterPro" id="IPR013761">
    <property type="entry name" value="SAM/pointed_sf"/>
</dbReference>
<comment type="caution">
    <text evidence="6">The sequence shown here is derived from an EMBL/GenBank/DDBJ whole genome shotgun (WGS) entry which is preliminary data.</text>
</comment>
<evidence type="ECO:0000256" key="1">
    <source>
        <dbReference type="ARBA" id="ARBA00022588"/>
    </source>
</evidence>
<dbReference type="InterPro" id="IPR016024">
    <property type="entry name" value="ARM-type_fold"/>
</dbReference>
<keyword evidence="3" id="KW-0520">NAD</keyword>
<dbReference type="CDD" id="cd09487">
    <property type="entry name" value="SAM_superfamily"/>
    <property type="match status" value="1"/>
</dbReference>
<protein>
    <recommendedName>
        <fullName evidence="5">SAM domain-containing protein</fullName>
    </recommendedName>
</protein>
<feature type="region of interest" description="Disordered" evidence="4">
    <location>
        <begin position="449"/>
        <end position="481"/>
    </location>
</feature>
<dbReference type="Proteomes" id="UP001190700">
    <property type="component" value="Unassembled WGS sequence"/>
</dbReference>
<dbReference type="GO" id="GO:0045087">
    <property type="term" value="P:innate immune response"/>
    <property type="evidence" value="ECO:0007669"/>
    <property type="project" value="UniProtKB-KW"/>
</dbReference>
<sequence length="642" mass="69421">MHGAVVSCVSGIKQAHDEASLLHGLYVVQALSDLPNFGDAFKLQLVVEGVIEAALERVYAFGCSTPVCQAALAATLWGLACGHPSNKRSIVARGALPFLLQLLRDFDGSKSRYNAAKFAALSVWSVCYSIPENQEEAVNQGALPALLGLIACPEAIRSLAAVPAKSRLLSAGAPAVPQLSGISEGTLGSSSDDPIARADQADGTDFVTRAEMADLRYAATDWQRNQKEILIGQPVVKQELMSHCSSDPLAVSTAGVPDATDSNAASEAAQSSGSDDAEVNEVSAPASEGDDVAEKHMRALQDGQLMACLTVGHLSLASYTLDIETMDLLHSTGCLSLVEEFVLKQNAETFEIRLLWTTVKPLIDLLSSSFLPVQGLACLLICAVARDARNKSKLYLEGAIARLQLLEGSLGASAASMSAQSYMQQHLRRTCHTALNLLVEKHTSVLNPAPRGRRLPPCHGERLGEEQVQRGGEAQSGGRSSSRLMQWLTTLGLESYLECLEQREVTWQNVMWLTDEDLENQLARARLPATVVHLPSLSCVVAHIACEKRVVQRVVLFHQNVLLFHYASVWTFRSPSRTASWVPHLALIQLSLIALFGICEKRSRDGLVPPAARQLLRPPCSWKAELQAGKVPNTWLDAYRDT</sequence>
<dbReference type="EMBL" id="LGRX02001798">
    <property type="protein sequence ID" value="KAK3285484.1"/>
    <property type="molecule type" value="Genomic_DNA"/>
</dbReference>
<evidence type="ECO:0000256" key="2">
    <source>
        <dbReference type="ARBA" id="ARBA00022859"/>
    </source>
</evidence>
<gene>
    <name evidence="6" type="ORF">CYMTET_6914</name>
</gene>
<evidence type="ECO:0000256" key="4">
    <source>
        <dbReference type="SAM" id="MobiDB-lite"/>
    </source>
</evidence>
<keyword evidence="2" id="KW-0391">Immunity</keyword>
<dbReference type="AlphaFoldDB" id="A0AAE0LI02"/>
<reference evidence="6 7" key="1">
    <citation type="journal article" date="2015" name="Genome Biol. Evol.">
        <title>Comparative Genomics of a Bacterivorous Green Alga Reveals Evolutionary Causalities and Consequences of Phago-Mixotrophic Mode of Nutrition.</title>
        <authorList>
            <person name="Burns J.A."/>
            <person name="Paasch A."/>
            <person name="Narechania A."/>
            <person name="Kim E."/>
        </authorList>
    </citation>
    <scope>NUCLEOTIDE SEQUENCE [LARGE SCALE GENOMIC DNA]</scope>
    <source>
        <strain evidence="6 7">PLY_AMNH</strain>
    </source>
</reference>
<feature type="domain" description="SAM" evidence="5">
    <location>
        <begin position="479"/>
        <end position="522"/>
    </location>
</feature>
<dbReference type="SUPFAM" id="SSF48371">
    <property type="entry name" value="ARM repeat"/>
    <property type="match status" value="1"/>
</dbReference>
<accession>A0AAE0LI02</accession>